<dbReference type="InterPro" id="IPR032260">
    <property type="entry name" value="DUF5060"/>
</dbReference>
<evidence type="ECO:0000313" key="3">
    <source>
        <dbReference type="Proteomes" id="UP001203607"/>
    </source>
</evidence>
<dbReference type="InterPro" id="IPR006652">
    <property type="entry name" value="Kelch_1"/>
</dbReference>
<proteinExistence type="predicted"/>
<dbReference type="Gene3D" id="2.120.10.80">
    <property type="entry name" value="Kelch-type beta propeller"/>
    <property type="match status" value="1"/>
</dbReference>
<dbReference type="InterPro" id="IPR035986">
    <property type="entry name" value="PKD_dom_sf"/>
</dbReference>
<dbReference type="SMART" id="SM00089">
    <property type="entry name" value="PKD"/>
    <property type="match status" value="2"/>
</dbReference>
<reference evidence="2 3" key="1">
    <citation type="submission" date="2022-05" db="EMBL/GenBank/DDBJ databases">
        <authorList>
            <person name="Park J.-S."/>
        </authorList>
    </citation>
    <scope>NUCLEOTIDE SEQUENCE [LARGE SCALE GENOMIC DNA]</scope>
    <source>
        <strain evidence="2 3">2012CJ35-5</strain>
    </source>
</reference>
<feature type="domain" description="PKD" evidence="1">
    <location>
        <begin position="1096"/>
        <end position="1176"/>
    </location>
</feature>
<sequence length="1312" mass="142603">MKKWHPVQLVFNGPLVSENDVVNPFLDYRLNVQFTSPTGQVYIVPGFYAADGNAAETSAISGRKWAARFSPDEIGEWTYATSFRTGNQVAINLDPTAGTPTSFDGANGSFIITSNDKILPDNRANGRLDYVGGHFYQYQETQTYFLKVGTDSPENLLAYGDFDNTVAKKDWLPHSSDWVNGNPTWQGNKGTGLIGAINYLSTQGMNAFSFITMSVNGDGQDVWPWAAVNHSDLNGNSANEIANRLRYDVSKLEQWEIILSHGDSKGMFLHFKTQETENDLLLDGGELDVERKLYYRELVSRFGHHLALNWNLGEENDLYSNLGDSSNSRIVAYADYIRAIDPYDHPITVHSFPDEQDQLYQPLLGTGNALTGPSIQSLIGDIHADVKRWVEASKVAGKPWAVANDEQGDPQAGVAADATFSGNKGIIPDNRDEVRHKSLWGTLLAGGYGVEYYYGYSTGETDLSAQDFRSRESKWQDAKIALDFFHQELPFWEMENADNLTSSELAYCLGKEDEIYVVFKPQGLTTTIDLSSLNGTFSIAWFDPENGGALQNGSLSYIVGGLEREIGEAPNNPDKDWVVLIKKIAGSPIAEINADTIEGEIPLTVTFSGDQSTDDSGIVSYAWDFGDGNISNDANPIHTYGSIGTFLATLTVTDADGLQDTDVIQITVNTSTAWVDKDENENYTARHESSFVQAGDKFYLMGGRENARSIDVYSYQSDTWSTLTDSAPFEFNHFQAVEYQGLIWVIGAFQDNNFPNETPAEHIWIFDPSTTEWIQGPEIPIERRRGGAGLVLYNDMFYLLGGNTIGHNGGYVAQFDVYDPKTGSWTILADAPRARDHFAAVVINNKLYAAGGRLSGGNGGVWKPTIMEVDVYDFTTSVWTTLPLDQNLPTPRAGAATVNFNNKLLVIGGEVENEVVYGENMDDALKITEQYDPTTQSWERLGDLNYERHGFQAIVSGSGIHVLGGSPNRGGGNQKNMEYLGDDNPIGITSISSQLIGPATVQINDNDTALVDINILNGNIGIYIRSMEITGPDASDFAIENGALSNALLTVDSTHTIGVSLSGTGAGRSAILTINHGTSSEFSINLESAPTQNIAPVAVANASILGGEAPLVVSFDGSQSTDDNSIALYFWDFGDGNNSNQENPDHTFTGPGIYNVSLTVTDDEGLEDSSSLAITVIDPNQEGVTGFTMVDSATNNDIYNIFEGLQIDISEIESLLVNIRANTNPPTVGSVLLELTGPLQNTRGESVAPYALYGDVSGNYFGEQFPIGSYSISGTPFSGSGLSGEQGTTITVNFSIVEELANQPPIAQLVAT</sequence>
<dbReference type="Pfam" id="PF16586">
    <property type="entry name" value="DUF5060"/>
    <property type="match status" value="1"/>
</dbReference>
<dbReference type="Gene3D" id="3.20.20.80">
    <property type="entry name" value="Glycosidases"/>
    <property type="match status" value="1"/>
</dbReference>
<evidence type="ECO:0000259" key="1">
    <source>
        <dbReference type="PROSITE" id="PS50093"/>
    </source>
</evidence>
<dbReference type="InterPro" id="IPR000601">
    <property type="entry name" value="PKD_dom"/>
</dbReference>
<dbReference type="InterPro" id="IPR013783">
    <property type="entry name" value="Ig-like_fold"/>
</dbReference>
<dbReference type="PROSITE" id="PS50093">
    <property type="entry name" value="PKD"/>
    <property type="match status" value="2"/>
</dbReference>
<dbReference type="Pfam" id="PF24681">
    <property type="entry name" value="Kelch_KLHDC2_KLHL20_DRC7"/>
    <property type="match status" value="1"/>
</dbReference>
<organism evidence="2 3">
    <name type="scientific">Flagellimonas spongiicola</name>
    <dbReference type="NCBI Taxonomy" id="2942208"/>
    <lineage>
        <taxon>Bacteria</taxon>
        <taxon>Pseudomonadati</taxon>
        <taxon>Bacteroidota</taxon>
        <taxon>Flavobacteriia</taxon>
        <taxon>Flavobacteriales</taxon>
        <taxon>Flavobacteriaceae</taxon>
        <taxon>Flagellimonas</taxon>
    </lineage>
</organism>
<evidence type="ECO:0000313" key="2">
    <source>
        <dbReference type="EMBL" id="MCL6275683.1"/>
    </source>
</evidence>
<dbReference type="SUPFAM" id="SSF49299">
    <property type="entry name" value="PKD domain"/>
    <property type="match status" value="2"/>
</dbReference>
<keyword evidence="3" id="KW-1185">Reference proteome</keyword>
<dbReference type="Pfam" id="PF12904">
    <property type="entry name" value="Collagen_bind_2"/>
    <property type="match status" value="1"/>
</dbReference>
<gene>
    <name evidence="2" type="ORF">M3P19_16860</name>
</gene>
<dbReference type="Gene3D" id="2.60.40.10">
    <property type="entry name" value="Immunoglobulins"/>
    <property type="match status" value="3"/>
</dbReference>
<feature type="non-terminal residue" evidence="2">
    <location>
        <position position="1312"/>
    </location>
</feature>
<name>A0ABT0PYZ6_9FLAO</name>
<accession>A0ABT0PYZ6</accession>
<dbReference type="InterPro" id="IPR024749">
    <property type="entry name" value="Collagen-bd_put"/>
</dbReference>
<feature type="domain" description="PKD" evidence="1">
    <location>
        <begin position="588"/>
        <end position="668"/>
    </location>
</feature>
<dbReference type="EMBL" id="JAMFMA010000008">
    <property type="protein sequence ID" value="MCL6275683.1"/>
    <property type="molecule type" value="Genomic_DNA"/>
</dbReference>
<dbReference type="SMART" id="SM00612">
    <property type="entry name" value="Kelch"/>
    <property type="match status" value="5"/>
</dbReference>
<dbReference type="CDD" id="cd00146">
    <property type="entry name" value="PKD"/>
    <property type="match status" value="2"/>
</dbReference>
<dbReference type="InterPro" id="IPR022409">
    <property type="entry name" value="PKD/Chitinase_dom"/>
</dbReference>
<dbReference type="InterPro" id="IPR015915">
    <property type="entry name" value="Kelch-typ_b-propeller"/>
</dbReference>
<dbReference type="Proteomes" id="UP001203607">
    <property type="component" value="Unassembled WGS sequence"/>
</dbReference>
<comment type="caution">
    <text evidence="2">The sequence shown here is derived from an EMBL/GenBank/DDBJ whole genome shotgun (WGS) entry which is preliminary data.</text>
</comment>
<protein>
    <submittedName>
        <fullName evidence="2">PKD domain-containing protein</fullName>
    </submittedName>
</protein>
<dbReference type="PANTHER" id="PTHR45632">
    <property type="entry name" value="LD33804P"/>
    <property type="match status" value="1"/>
</dbReference>
<dbReference type="SUPFAM" id="SSF117281">
    <property type="entry name" value="Kelch motif"/>
    <property type="match status" value="1"/>
</dbReference>
<dbReference type="Pfam" id="PF18911">
    <property type="entry name" value="PKD_4"/>
    <property type="match status" value="2"/>
</dbReference>
<dbReference type="RefSeq" id="WP_249658870.1">
    <property type="nucleotide sequence ID" value="NZ_JAMFMA010000008.1"/>
</dbReference>